<evidence type="ECO:0000313" key="17">
    <source>
        <dbReference type="Proteomes" id="UP000440578"/>
    </source>
</evidence>
<keyword evidence="4" id="KW-0147">Chitin-binding</keyword>
<evidence type="ECO:0000256" key="9">
    <source>
        <dbReference type="ARBA" id="ARBA00023277"/>
    </source>
</evidence>
<feature type="region of interest" description="Disordered" evidence="13">
    <location>
        <begin position="363"/>
        <end position="395"/>
    </location>
</feature>
<dbReference type="AlphaFoldDB" id="A0A6A4WTP6"/>
<evidence type="ECO:0000256" key="7">
    <source>
        <dbReference type="ARBA" id="ARBA00023024"/>
    </source>
</evidence>
<keyword evidence="9" id="KW-0119">Carbohydrate metabolism</keyword>
<dbReference type="EC" id="3.2.1.14" evidence="3"/>
<name>A0A6A4WTP6_AMPAM</name>
<feature type="compositionally biased region" description="Pro residues" evidence="13">
    <location>
        <begin position="370"/>
        <end position="381"/>
    </location>
</feature>
<dbReference type="GO" id="GO:0008061">
    <property type="term" value="F:chitin binding"/>
    <property type="evidence" value="ECO:0007669"/>
    <property type="project" value="UniProtKB-KW"/>
</dbReference>
<evidence type="ECO:0000256" key="5">
    <source>
        <dbReference type="ARBA" id="ARBA00022729"/>
    </source>
</evidence>
<evidence type="ECO:0000256" key="1">
    <source>
        <dbReference type="ARBA" id="ARBA00000822"/>
    </source>
</evidence>
<dbReference type="SUPFAM" id="SSF54556">
    <property type="entry name" value="Chitinase insertion domain"/>
    <property type="match status" value="1"/>
</dbReference>
<dbReference type="InterPro" id="IPR029070">
    <property type="entry name" value="Chitinase_insertion_sf"/>
</dbReference>
<evidence type="ECO:0000256" key="12">
    <source>
        <dbReference type="RuleBase" id="RU000489"/>
    </source>
</evidence>
<dbReference type="InterPro" id="IPR001223">
    <property type="entry name" value="Glyco_hydro18_cat"/>
</dbReference>
<keyword evidence="6 12" id="KW-0378">Hydrolase</keyword>
<evidence type="ECO:0000256" key="10">
    <source>
        <dbReference type="ARBA" id="ARBA00023295"/>
    </source>
</evidence>
<dbReference type="SUPFAM" id="SSF51445">
    <property type="entry name" value="(Trans)glycosidases"/>
    <property type="match status" value="1"/>
</dbReference>
<dbReference type="Proteomes" id="UP000440578">
    <property type="component" value="Unassembled WGS sequence"/>
</dbReference>
<gene>
    <name evidence="16" type="primary">Cht2_3</name>
    <name evidence="16" type="ORF">FJT64_021440</name>
</gene>
<dbReference type="InterPro" id="IPR001579">
    <property type="entry name" value="Glyco_hydro_18_chit_AS"/>
</dbReference>
<evidence type="ECO:0000256" key="3">
    <source>
        <dbReference type="ARBA" id="ARBA00012729"/>
    </source>
</evidence>
<dbReference type="GO" id="GO:0000272">
    <property type="term" value="P:polysaccharide catabolic process"/>
    <property type="evidence" value="ECO:0007669"/>
    <property type="project" value="UniProtKB-KW"/>
</dbReference>
<comment type="similarity">
    <text evidence="2">Belongs to the glycosyl hydrolase 18 family. Chitinase class II subfamily.</text>
</comment>
<feature type="chain" id="PRO_5025540835" description="chitinase" evidence="14">
    <location>
        <begin position="22"/>
        <end position="415"/>
    </location>
</feature>
<dbReference type="PANTHER" id="PTHR11177">
    <property type="entry name" value="CHITINASE"/>
    <property type="match status" value="1"/>
</dbReference>
<dbReference type="PROSITE" id="PS51910">
    <property type="entry name" value="GH18_2"/>
    <property type="match status" value="1"/>
</dbReference>
<keyword evidence="17" id="KW-1185">Reference proteome</keyword>
<keyword evidence="7" id="KW-0146">Chitin degradation</keyword>
<dbReference type="OrthoDB" id="6369165at2759"/>
<sequence length="415" mass="46204">MTPLGVLLGLLLTLAARHTAGQDVTTHDRVVVCYFGSWAFYRPEEGKFTVDNIDPQLCTHVVYAFAGLDETSHKIRSLDPNLDLDAGGGHGSKKYSDMAKDPVKRAKFINSTIDFLTTHGFDGLDLDWEYPARRMGIPEDKQNFVKLVEELREAYEPRGWLLTAAVAAPQSIISVSYDVPKLSKLLNYIHIMSYDYHGKWDQETGHNAPLTGEELSVNATLNTYLELGADPAKLVLGVPLYGRTFKLVDVDRHEVGDPTAEKAFKGPYTREDGFLGYNEMCEMRAAEPIAWTTRWDDEAKVPYVFHKNMWVSLDDEQSITNKVELAMRYELAGAMVWTLDTDDFRGNCGTKYKLMRAINHALSTAQRGTEPPPTEPPTTPEPEPEPEEPKSTAAATACHLPALLALTVLSLVARG</sequence>
<comment type="caution">
    <text evidence="16">The sequence shown here is derived from an EMBL/GenBank/DDBJ whole genome shotgun (WGS) entry which is preliminary data.</text>
</comment>
<dbReference type="PROSITE" id="PS01095">
    <property type="entry name" value="GH18_1"/>
    <property type="match status" value="1"/>
</dbReference>
<reference evidence="16 17" key="1">
    <citation type="submission" date="2019-07" db="EMBL/GenBank/DDBJ databases">
        <title>Draft genome assembly of a fouling barnacle, Amphibalanus amphitrite (Darwin, 1854): The first reference genome for Thecostraca.</title>
        <authorList>
            <person name="Kim W."/>
        </authorList>
    </citation>
    <scope>NUCLEOTIDE SEQUENCE [LARGE SCALE GENOMIC DNA]</scope>
    <source>
        <strain evidence="16">SNU_AA5</strain>
        <tissue evidence="16">Soma without cirri and trophi</tissue>
    </source>
</reference>
<feature type="domain" description="GH18" evidence="15">
    <location>
        <begin position="29"/>
        <end position="365"/>
    </location>
</feature>
<dbReference type="Pfam" id="PF00704">
    <property type="entry name" value="Glyco_hydro_18"/>
    <property type="match status" value="1"/>
</dbReference>
<dbReference type="PANTHER" id="PTHR11177:SF403">
    <property type="entry name" value="CHITINASE 2-RELATED"/>
    <property type="match status" value="1"/>
</dbReference>
<organism evidence="16 17">
    <name type="scientific">Amphibalanus amphitrite</name>
    <name type="common">Striped barnacle</name>
    <name type="synonym">Balanus amphitrite</name>
    <dbReference type="NCBI Taxonomy" id="1232801"/>
    <lineage>
        <taxon>Eukaryota</taxon>
        <taxon>Metazoa</taxon>
        <taxon>Ecdysozoa</taxon>
        <taxon>Arthropoda</taxon>
        <taxon>Crustacea</taxon>
        <taxon>Multicrustacea</taxon>
        <taxon>Cirripedia</taxon>
        <taxon>Thoracica</taxon>
        <taxon>Thoracicalcarea</taxon>
        <taxon>Balanomorpha</taxon>
        <taxon>Balanoidea</taxon>
        <taxon>Balanidae</taxon>
        <taxon>Amphibalaninae</taxon>
        <taxon>Amphibalanus</taxon>
    </lineage>
</organism>
<keyword evidence="10 12" id="KW-0326">Glycosidase</keyword>
<dbReference type="FunFam" id="3.10.50.10:FF:000004">
    <property type="entry name" value="Chitinase 5"/>
    <property type="match status" value="1"/>
</dbReference>
<dbReference type="InterPro" id="IPR011583">
    <property type="entry name" value="Chitinase_II/V-like_cat"/>
</dbReference>
<evidence type="ECO:0000256" key="4">
    <source>
        <dbReference type="ARBA" id="ARBA00022669"/>
    </source>
</evidence>
<dbReference type="InterPro" id="IPR050314">
    <property type="entry name" value="Glycosyl_Hydrlase_18"/>
</dbReference>
<protein>
    <recommendedName>
        <fullName evidence="3">chitinase</fullName>
        <ecNumber evidence="3">3.2.1.14</ecNumber>
    </recommendedName>
</protein>
<dbReference type="InterPro" id="IPR017853">
    <property type="entry name" value="GH"/>
</dbReference>
<evidence type="ECO:0000256" key="2">
    <source>
        <dbReference type="ARBA" id="ARBA00009121"/>
    </source>
</evidence>
<evidence type="ECO:0000256" key="8">
    <source>
        <dbReference type="ARBA" id="ARBA00023157"/>
    </source>
</evidence>
<evidence type="ECO:0000256" key="6">
    <source>
        <dbReference type="ARBA" id="ARBA00022801"/>
    </source>
</evidence>
<keyword evidence="11" id="KW-0624">Polysaccharide degradation</keyword>
<dbReference type="Gene3D" id="3.20.20.80">
    <property type="entry name" value="Glycosidases"/>
    <property type="match status" value="1"/>
</dbReference>
<proteinExistence type="inferred from homology"/>
<accession>A0A6A4WTP6</accession>
<keyword evidence="5 14" id="KW-0732">Signal</keyword>
<evidence type="ECO:0000256" key="13">
    <source>
        <dbReference type="SAM" id="MobiDB-lite"/>
    </source>
</evidence>
<dbReference type="GO" id="GO:0005576">
    <property type="term" value="C:extracellular region"/>
    <property type="evidence" value="ECO:0007669"/>
    <property type="project" value="TreeGrafter"/>
</dbReference>
<dbReference type="GO" id="GO:0008843">
    <property type="term" value="F:endochitinase activity"/>
    <property type="evidence" value="ECO:0007669"/>
    <property type="project" value="UniProtKB-EC"/>
</dbReference>
<dbReference type="EMBL" id="VIIS01000597">
    <property type="protein sequence ID" value="KAF0307194.1"/>
    <property type="molecule type" value="Genomic_DNA"/>
</dbReference>
<evidence type="ECO:0000313" key="16">
    <source>
        <dbReference type="EMBL" id="KAF0307194.1"/>
    </source>
</evidence>
<dbReference type="SMART" id="SM00636">
    <property type="entry name" value="Glyco_18"/>
    <property type="match status" value="1"/>
</dbReference>
<dbReference type="Gene3D" id="3.10.50.10">
    <property type="match status" value="1"/>
</dbReference>
<evidence type="ECO:0000256" key="14">
    <source>
        <dbReference type="SAM" id="SignalP"/>
    </source>
</evidence>
<keyword evidence="8" id="KW-1015">Disulfide bond</keyword>
<evidence type="ECO:0000259" key="15">
    <source>
        <dbReference type="PROSITE" id="PS51910"/>
    </source>
</evidence>
<evidence type="ECO:0000256" key="11">
    <source>
        <dbReference type="ARBA" id="ARBA00023326"/>
    </source>
</evidence>
<dbReference type="CDD" id="cd02872">
    <property type="entry name" value="GH18_chitolectin_chitotriosidase"/>
    <property type="match status" value="1"/>
</dbReference>
<dbReference type="GO" id="GO:0006032">
    <property type="term" value="P:chitin catabolic process"/>
    <property type="evidence" value="ECO:0007669"/>
    <property type="project" value="UniProtKB-KW"/>
</dbReference>
<comment type="catalytic activity">
    <reaction evidence="1">
        <text>Random endo-hydrolysis of N-acetyl-beta-D-glucosaminide (1-&gt;4)-beta-linkages in chitin and chitodextrins.</text>
        <dbReference type="EC" id="3.2.1.14"/>
    </reaction>
</comment>
<feature type="signal peptide" evidence="14">
    <location>
        <begin position="1"/>
        <end position="21"/>
    </location>
</feature>